<dbReference type="Proteomes" id="UP000626092">
    <property type="component" value="Unassembled WGS sequence"/>
</dbReference>
<dbReference type="AlphaFoldDB" id="A0A834GE79"/>
<proteinExistence type="predicted"/>
<protein>
    <recommendedName>
        <fullName evidence="4">DUF4283 domain-containing protein</fullName>
    </recommendedName>
</protein>
<dbReference type="PANTHER" id="PTHR34427:SF10">
    <property type="entry name" value="DUF4283 DOMAIN-CONTAINING PROTEIN"/>
    <property type="match status" value="1"/>
</dbReference>
<dbReference type="OrthoDB" id="1305046at2759"/>
<evidence type="ECO:0000256" key="1">
    <source>
        <dbReference type="SAM" id="MobiDB-lite"/>
    </source>
</evidence>
<reference evidence="2" key="1">
    <citation type="submission" date="2019-11" db="EMBL/GenBank/DDBJ databases">
        <authorList>
            <person name="Liu Y."/>
            <person name="Hou J."/>
            <person name="Li T.-Q."/>
            <person name="Guan C.-H."/>
            <person name="Wu X."/>
            <person name="Wu H.-Z."/>
            <person name="Ling F."/>
            <person name="Zhang R."/>
            <person name="Shi X.-G."/>
            <person name="Ren J.-P."/>
            <person name="Chen E.-F."/>
            <person name="Sun J.-M."/>
        </authorList>
    </citation>
    <scope>NUCLEOTIDE SEQUENCE</scope>
    <source>
        <strain evidence="2">Adult_tree_wgs_1</strain>
        <tissue evidence="2">Leaves</tissue>
    </source>
</reference>
<evidence type="ECO:0000313" key="2">
    <source>
        <dbReference type="EMBL" id="KAF7130644.1"/>
    </source>
</evidence>
<keyword evidence="3" id="KW-1185">Reference proteome</keyword>
<organism evidence="2 3">
    <name type="scientific">Rhododendron simsii</name>
    <name type="common">Sims's rhododendron</name>
    <dbReference type="NCBI Taxonomy" id="118357"/>
    <lineage>
        <taxon>Eukaryota</taxon>
        <taxon>Viridiplantae</taxon>
        <taxon>Streptophyta</taxon>
        <taxon>Embryophyta</taxon>
        <taxon>Tracheophyta</taxon>
        <taxon>Spermatophyta</taxon>
        <taxon>Magnoliopsida</taxon>
        <taxon>eudicotyledons</taxon>
        <taxon>Gunneridae</taxon>
        <taxon>Pentapetalae</taxon>
        <taxon>asterids</taxon>
        <taxon>Ericales</taxon>
        <taxon>Ericaceae</taxon>
        <taxon>Ericoideae</taxon>
        <taxon>Rhodoreae</taxon>
        <taxon>Rhododendron</taxon>
    </lineage>
</organism>
<evidence type="ECO:0008006" key="4">
    <source>
        <dbReference type="Google" id="ProtNLM"/>
    </source>
</evidence>
<dbReference type="PANTHER" id="PTHR34427">
    <property type="entry name" value="DUF4283 DOMAIN PROTEIN"/>
    <property type="match status" value="1"/>
</dbReference>
<evidence type="ECO:0000313" key="3">
    <source>
        <dbReference type="Proteomes" id="UP000626092"/>
    </source>
</evidence>
<gene>
    <name evidence="2" type="ORF">RHSIM_Rhsim10G0065700</name>
</gene>
<feature type="region of interest" description="Disordered" evidence="1">
    <location>
        <begin position="130"/>
        <end position="156"/>
    </location>
</feature>
<sequence length="190" mass="20683">MGVVLKGEVPSVVWVRILGLPQHLWDSEVFREIRDFCGGFVRVDDRMRRRDNLRWARIAVRAAPEMVPAKVKVMMGGWVFDLPLWVERGPIVVFQPALNVDKGGGGVVTSGCGGCELVVHSLEKTRGGISQRARGGWGEGSYGDTGSPGIVDEGASGKDLTKKMGEGGAMGNRVMLLVGRMDIRTVLFFK</sequence>
<accession>A0A834GE79</accession>
<comment type="caution">
    <text evidence="2">The sequence shown here is derived from an EMBL/GenBank/DDBJ whole genome shotgun (WGS) entry which is preliminary data.</text>
</comment>
<dbReference type="EMBL" id="WJXA01000010">
    <property type="protein sequence ID" value="KAF7130644.1"/>
    <property type="molecule type" value="Genomic_DNA"/>
</dbReference>
<name>A0A834GE79_RHOSS</name>